<evidence type="ECO:0000256" key="9">
    <source>
        <dbReference type="RuleBase" id="RU003357"/>
    </source>
</evidence>
<accession>A0A7U4J9D2</accession>
<dbReference type="GO" id="GO:0009279">
    <property type="term" value="C:cell outer membrane"/>
    <property type="evidence" value="ECO:0007669"/>
    <property type="project" value="UniProtKB-SubCell"/>
</dbReference>
<reference evidence="14 15" key="2">
    <citation type="submission" date="2015-02" db="EMBL/GenBank/DDBJ databases">
        <title>The complete genome of Sphingomonas hengshuiensis sp. WHSC-8 isolated from soil of Hengshui Lake.</title>
        <authorList>
            <person name="Wei S."/>
            <person name="Guo J."/>
            <person name="Su C."/>
            <person name="Wu R."/>
            <person name="Zhang Z."/>
            <person name="Liang K."/>
            <person name="Li H."/>
            <person name="Wang T."/>
            <person name="Liu H."/>
            <person name="Zhang C."/>
            <person name="Li Z."/>
            <person name="Wang Q."/>
            <person name="Meng J."/>
        </authorList>
    </citation>
    <scope>NUCLEOTIDE SEQUENCE [LARGE SCALE GENOMIC DNA]</scope>
    <source>
        <strain evidence="14 15">WHSC-8</strain>
    </source>
</reference>
<dbReference type="Proteomes" id="UP000032300">
    <property type="component" value="Chromosome"/>
</dbReference>
<dbReference type="InterPro" id="IPR012910">
    <property type="entry name" value="Plug_dom"/>
</dbReference>
<feature type="chain" id="PRO_5031305619" evidence="11">
    <location>
        <begin position="29"/>
        <end position="1042"/>
    </location>
</feature>
<evidence type="ECO:0000259" key="12">
    <source>
        <dbReference type="Pfam" id="PF00593"/>
    </source>
</evidence>
<comment type="similarity">
    <text evidence="8 9">Belongs to the TonB-dependent receptor family.</text>
</comment>
<evidence type="ECO:0000256" key="2">
    <source>
        <dbReference type="ARBA" id="ARBA00022448"/>
    </source>
</evidence>
<evidence type="ECO:0000256" key="7">
    <source>
        <dbReference type="ARBA" id="ARBA00023237"/>
    </source>
</evidence>
<evidence type="ECO:0000259" key="13">
    <source>
        <dbReference type="Pfam" id="PF07715"/>
    </source>
</evidence>
<protein>
    <submittedName>
        <fullName evidence="14">TonB-dependent receptor</fullName>
    </submittedName>
</protein>
<proteinExistence type="inferred from homology"/>
<dbReference type="KEGG" id="sphi:TS85_14045"/>
<reference evidence="14 15" key="1">
    <citation type="journal article" date="2015" name="Int. J. Syst. Evol. Microbiol.">
        <title>Sphingomonas hengshuiensis sp. nov., isolated from lake wetland.</title>
        <authorList>
            <person name="Wei S."/>
            <person name="Wang T."/>
            <person name="Liu H."/>
            <person name="Zhang C."/>
            <person name="Guo J."/>
            <person name="Wang Q."/>
            <person name="Liang K."/>
            <person name="Zhang Z."/>
        </authorList>
    </citation>
    <scope>NUCLEOTIDE SEQUENCE [LARGE SCALE GENOMIC DNA]</scope>
    <source>
        <strain evidence="14 15">WHSC-8</strain>
    </source>
</reference>
<dbReference type="InterPro" id="IPR036942">
    <property type="entry name" value="Beta-barrel_TonB_sf"/>
</dbReference>
<dbReference type="PANTHER" id="PTHR47234:SF2">
    <property type="entry name" value="TONB-DEPENDENT RECEPTOR"/>
    <property type="match status" value="1"/>
</dbReference>
<evidence type="ECO:0000256" key="10">
    <source>
        <dbReference type="SAM" id="MobiDB-lite"/>
    </source>
</evidence>
<dbReference type="SUPFAM" id="SSF56935">
    <property type="entry name" value="Porins"/>
    <property type="match status" value="1"/>
</dbReference>
<dbReference type="OrthoDB" id="7051241at2"/>
<organism evidence="14 15">
    <name type="scientific">Sphingomonas hengshuiensis</name>
    <dbReference type="NCBI Taxonomy" id="1609977"/>
    <lineage>
        <taxon>Bacteria</taxon>
        <taxon>Pseudomonadati</taxon>
        <taxon>Pseudomonadota</taxon>
        <taxon>Alphaproteobacteria</taxon>
        <taxon>Sphingomonadales</taxon>
        <taxon>Sphingomonadaceae</taxon>
        <taxon>Sphingomonas</taxon>
    </lineage>
</organism>
<comment type="subcellular location">
    <subcellularLocation>
        <location evidence="1 8">Cell outer membrane</location>
        <topology evidence="1 8">Multi-pass membrane protein</topology>
    </subcellularLocation>
</comment>
<keyword evidence="6 8" id="KW-0472">Membrane</keyword>
<evidence type="ECO:0000313" key="14">
    <source>
        <dbReference type="EMBL" id="AJP72660.1"/>
    </source>
</evidence>
<feature type="domain" description="TonB-dependent receptor plug" evidence="13">
    <location>
        <begin position="83"/>
        <end position="189"/>
    </location>
</feature>
<dbReference type="PANTHER" id="PTHR47234">
    <property type="match status" value="1"/>
</dbReference>
<gene>
    <name evidence="14" type="ORF">TS85_14045</name>
</gene>
<sequence>MPRLENYARGASAIALAAALVVGGAAHAQTTPPPTSSEPVQAEEDRPAVPAPVQSAETIANQEIIVTGSRIKGVAPVGSNLVSVGLETIEKTAPVNLSQLVNTVPSISTSGSLAQAESAYSYYSPQIHSLAGSSSNTTLVIVDGLRLPGGGQQFNQTDPNIIPVSAIQRVEVLADGASTAYGSDAVAGVVNYITRRTYDGFEMNVQKGFGDSYRNTSVSGIWGKTWGTGGVYVAGSWTEQNILYNRDRPFTSRGDYRSLGGSNNLSFSCPDATITVQQRGGAAGSNIANQVFLGPNATSSVANTGANAPCNNSLYSVMVPGQGRGNVYMKVVNDFGDKVSMQFTLNYNRQRTHSPGTPGTINALAYGAGATGGATNRFPDQYNPFFVAPAGAPTTTIENVNVLALRADGDYGETRTQADVIYATFVANYAINDKWSLTFSDAAGWNRSGTDALNTFCGACANLALNGTTQNGNVLASAVAGQNVVALNLPLTTANAIDVWRRLDSPTNRTSAAVQRSLYSNDSGNTNLNQFNQVKLDLQGALFALPGGDLKVAIGGEYFWQDQQQKFIGGNNTGPTTTGSGYRNYEYGRNVKSVYGEVYIPVVGPEMEIPFIHKIDVSIAGRYDKFSDVGDTSNPKFAANWEVVEGLKLRGNYSRAFVAPPIGVIGDPSQGYLYASGSVGPTGALNVPVSAFPNVVSVPGARILDASGNVSSTPCTAANVAAVANARCQIGTGQAADGSAVGAMRRQLGGGFTNEVPQKGRSWSVGVDFAPRFLPGFMAAVTYFHNTFIGGVSSPSPDAIVNAAGLRNLLTLCTQPTGCTADQVNTFANIPNGATIGGTVPLVVAYMIDQSSRNALDLNLDGIDGSFSYRTPETGVGRFSLGTAFTWFTKFRQSFTGSPDFSILNTSGFNTTFPSVAFKNRAQFGWEYSGFAADIFWNYTGAYRNWGQSIAAITRDANGNPSGGGDRVRPNNIFDLHLQYTIGGESLMRGWQIYADVQNVFDKDPPFYNGNVGGITGAGFGYNAFVSNPLGRLTSVGLRVKF</sequence>
<keyword evidence="5 9" id="KW-0798">TonB box</keyword>
<evidence type="ECO:0000313" key="15">
    <source>
        <dbReference type="Proteomes" id="UP000032300"/>
    </source>
</evidence>
<keyword evidence="7 8" id="KW-0998">Cell outer membrane</keyword>
<dbReference type="InterPro" id="IPR037066">
    <property type="entry name" value="Plug_dom_sf"/>
</dbReference>
<evidence type="ECO:0000256" key="11">
    <source>
        <dbReference type="SAM" id="SignalP"/>
    </source>
</evidence>
<dbReference type="Pfam" id="PF00593">
    <property type="entry name" value="TonB_dep_Rec_b-barrel"/>
    <property type="match status" value="1"/>
</dbReference>
<dbReference type="Gene3D" id="2.40.170.20">
    <property type="entry name" value="TonB-dependent receptor, beta-barrel domain"/>
    <property type="match status" value="1"/>
</dbReference>
<keyword evidence="14" id="KW-0675">Receptor</keyword>
<keyword evidence="15" id="KW-1185">Reference proteome</keyword>
<dbReference type="InterPro" id="IPR039426">
    <property type="entry name" value="TonB-dep_rcpt-like"/>
</dbReference>
<feature type="region of interest" description="Disordered" evidence="10">
    <location>
        <begin position="27"/>
        <end position="54"/>
    </location>
</feature>
<feature type="domain" description="TonB-dependent receptor-like beta-barrel" evidence="12">
    <location>
        <begin position="406"/>
        <end position="1000"/>
    </location>
</feature>
<dbReference type="AlphaFoldDB" id="A0A7U4J9D2"/>
<evidence type="ECO:0000256" key="6">
    <source>
        <dbReference type="ARBA" id="ARBA00023136"/>
    </source>
</evidence>
<evidence type="ECO:0000256" key="4">
    <source>
        <dbReference type="ARBA" id="ARBA00022692"/>
    </source>
</evidence>
<evidence type="ECO:0000256" key="3">
    <source>
        <dbReference type="ARBA" id="ARBA00022452"/>
    </source>
</evidence>
<name>A0A7U4J9D2_9SPHN</name>
<dbReference type="Gene3D" id="2.170.130.10">
    <property type="entry name" value="TonB-dependent receptor, plug domain"/>
    <property type="match status" value="1"/>
</dbReference>
<keyword evidence="2 8" id="KW-0813">Transport</keyword>
<dbReference type="EMBL" id="CP010836">
    <property type="protein sequence ID" value="AJP72660.1"/>
    <property type="molecule type" value="Genomic_DNA"/>
</dbReference>
<dbReference type="PROSITE" id="PS52016">
    <property type="entry name" value="TONB_DEPENDENT_REC_3"/>
    <property type="match status" value="1"/>
</dbReference>
<dbReference type="Pfam" id="PF07715">
    <property type="entry name" value="Plug"/>
    <property type="match status" value="1"/>
</dbReference>
<keyword evidence="3 8" id="KW-1134">Transmembrane beta strand</keyword>
<dbReference type="InterPro" id="IPR000531">
    <property type="entry name" value="Beta-barrel_TonB"/>
</dbReference>
<dbReference type="RefSeq" id="WP_044332984.1">
    <property type="nucleotide sequence ID" value="NZ_CP010836.1"/>
</dbReference>
<keyword evidence="4 8" id="KW-0812">Transmembrane</keyword>
<keyword evidence="11" id="KW-0732">Signal</keyword>
<evidence type="ECO:0000256" key="8">
    <source>
        <dbReference type="PROSITE-ProRule" id="PRU01360"/>
    </source>
</evidence>
<feature type="signal peptide" evidence="11">
    <location>
        <begin position="1"/>
        <end position="28"/>
    </location>
</feature>
<evidence type="ECO:0000256" key="1">
    <source>
        <dbReference type="ARBA" id="ARBA00004571"/>
    </source>
</evidence>
<evidence type="ECO:0000256" key="5">
    <source>
        <dbReference type="ARBA" id="ARBA00023077"/>
    </source>
</evidence>